<keyword evidence="13 16" id="KW-0131">Cell cycle</keyword>
<evidence type="ECO:0000256" key="14">
    <source>
        <dbReference type="ARBA" id="ARBA00023316"/>
    </source>
</evidence>
<dbReference type="GO" id="GO:0009252">
    <property type="term" value="P:peptidoglycan biosynthetic process"/>
    <property type="evidence" value="ECO:0007669"/>
    <property type="project" value="UniProtKB-UniRule"/>
</dbReference>
<evidence type="ECO:0000256" key="8">
    <source>
        <dbReference type="ARBA" id="ARBA00022827"/>
    </source>
</evidence>
<comment type="subcellular location">
    <subcellularLocation>
        <location evidence="3 16">Cytoplasm</location>
    </subcellularLocation>
</comment>
<keyword evidence="8 16" id="KW-0274">FAD</keyword>
<dbReference type="PROSITE" id="PS51387">
    <property type="entry name" value="FAD_PCMH"/>
    <property type="match status" value="1"/>
</dbReference>
<feature type="active site" evidence="16">
    <location>
        <position position="177"/>
    </location>
</feature>
<comment type="catalytic activity">
    <reaction evidence="15 16">
        <text>UDP-N-acetyl-alpha-D-muramate + NADP(+) = UDP-N-acetyl-3-O-(1-carboxyvinyl)-alpha-D-glucosamine + NADPH + H(+)</text>
        <dbReference type="Rhea" id="RHEA:12248"/>
        <dbReference type="ChEBI" id="CHEBI:15378"/>
        <dbReference type="ChEBI" id="CHEBI:57783"/>
        <dbReference type="ChEBI" id="CHEBI:58349"/>
        <dbReference type="ChEBI" id="CHEBI:68483"/>
        <dbReference type="ChEBI" id="CHEBI:70757"/>
        <dbReference type="EC" id="1.3.1.98"/>
    </reaction>
</comment>
<evidence type="ECO:0000259" key="17">
    <source>
        <dbReference type="PROSITE" id="PS51387"/>
    </source>
</evidence>
<organism evidence="18 19">
    <name type="scientific">Zhenhengia yiwuensis</name>
    <dbReference type="NCBI Taxonomy" id="2763666"/>
    <lineage>
        <taxon>Bacteria</taxon>
        <taxon>Bacillati</taxon>
        <taxon>Bacillota</taxon>
        <taxon>Clostridia</taxon>
        <taxon>Lachnospirales</taxon>
        <taxon>Lachnospiraceae</taxon>
        <taxon>Zhenhengia</taxon>
    </lineage>
</organism>
<dbReference type="NCBIfam" id="TIGR00179">
    <property type="entry name" value="murB"/>
    <property type="match status" value="1"/>
</dbReference>
<evidence type="ECO:0000313" key="18">
    <source>
        <dbReference type="EMBL" id="MBC8580800.1"/>
    </source>
</evidence>
<dbReference type="InterPro" id="IPR016169">
    <property type="entry name" value="FAD-bd_PCMH_sub2"/>
</dbReference>
<name>A0A926ELR5_9FIRM</name>
<dbReference type="GO" id="GO:0008360">
    <property type="term" value="P:regulation of cell shape"/>
    <property type="evidence" value="ECO:0007669"/>
    <property type="project" value="UniProtKB-KW"/>
</dbReference>
<proteinExistence type="inferred from homology"/>
<dbReference type="NCBIfam" id="NF010480">
    <property type="entry name" value="PRK13905.1"/>
    <property type="match status" value="1"/>
</dbReference>
<feature type="active site" description="Proton donor" evidence="16">
    <location>
        <position position="227"/>
    </location>
</feature>
<keyword evidence="19" id="KW-1185">Reference proteome</keyword>
<feature type="domain" description="FAD-binding PCMH-type" evidence="17">
    <location>
        <begin position="33"/>
        <end position="191"/>
    </location>
</feature>
<evidence type="ECO:0000256" key="1">
    <source>
        <dbReference type="ARBA" id="ARBA00001974"/>
    </source>
</evidence>
<evidence type="ECO:0000256" key="2">
    <source>
        <dbReference type="ARBA" id="ARBA00003921"/>
    </source>
</evidence>
<keyword evidence="10 16" id="KW-0133">Cell shape</keyword>
<evidence type="ECO:0000256" key="4">
    <source>
        <dbReference type="ARBA" id="ARBA00004752"/>
    </source>
</evidence>
<evidence type="ECO:0000256" key="10">
    <source>
        <dbReference type="ARBA" id="ARBA00022960"/>
    </source>
</evidence>
<dbReference type="GO" id="GO:0071949">
    <property type="term" value="F:FAD binding"/>
    <property type="evidence" value="ECO:0007669"/>
    <property type="project" value="InterPro"/>
</dbReference>
<evidence type="ECO:0000256" key="13">
    <source>
        <dbReference type="ARBA" id="ARBA00023306"/>
    </source>
</evidence>
<dbReference type="Gene3D" id="3.30.465.10">
    <property type="match status" value="1"/>
</dbReference>
<evidence type="ECO:0000256" key="6">
    <source>
        <dbReference type="ARBA" id="ARBA00022618"/>
    </source>
</evidence>
<accession>A0A926ELR5</accession>
<dbReference type="Gene3D" id="3.30.43.10">
    <property type="entry name" value="Uridine Diphospho-n-acetylenolpyruvylglucosamine Reductase, domain 2"/>
    <property type="match status" value="1"/>
</dbReference>
<keyword evidence="12 16" id="KW-0560">Oxidoreductase</keyword>
<dbReference type="EMBL" id="JACRSY010000028">
    <property type="protein sequence ID" value="MBC8580800.1"/>
    <property type="molecule type" value="Genomic_DNA"/>
</dbReference>
<evidence type="ECO:0000313" key="19">
    <source>
        <dbReference type="Proteomes" id="UP000655830"/>
    </source>
</evidence>
<dbReference type="GO" id="GO:0008762">
    <property type="term" value="F:UDP-N-acetylmuramate dehydrogenase activity"/>
    <property type="evidence" value="ECO:0007669"/>
    <property type="project" value="UniProtKB-UniRule"/>
</dbReference>
<dbReference type="RefSeq" id="WP_177668466.1">
    <property type="nucleotide sequence ID" value="NZ_JACRSY010000028.1"/>
</dbReference>
<dbReference type="GO" id="GO:0071555">
    <property type="term" value="P:cell wall organization"/>
    <property type="evidence" value="ECO:0007669"/>
    <property type="project" value="UniProtKB-KW"/>
</dbReference>
<dbReference type="SUPFAM" id="SSF56194">
    <property type="entry name" value="Uridine diphospho-N-Acetylenolpyruvylglucosamine reductase, MurB, C-terminal domain"/>
    <property type="match status" value="1"/>
</dbReference>
<evidence type="ECO:0000256" key="11">
    <source>
        <dbReference type="ARBA" id="ARBA00022984"/>
    </source>
</evidence>
<keyword evidence="11 16" id="KW-0573">Peptidoglycan synthesis</keyword>
<dbReference type="Proteomes" id="UP000655830">
    <property type="component" value="Unassembled WGS sequence"/>
</dbReference>
<comment type="caution">
    <text evidence="18">The sequence shown here is derived from an EMBL/GenBank/DDBJ whole genome shotgun (WGS) entry which is preliminary data.</text>
</comment>
<dbReference type="GO" id="GO:0005829">
    <property type="term" value="C:cytosol"/>
    <property type="evidence" value="ECO:0007669"/>
    <property type="project" value="TreeGrafter"/>
</dbReference>
<dbReference type="InterPro" id="IPR016166">
    <property type="entry name" value="FAD-bd_PCMH"/>
</dbReference>
<keyword evidence="9 16" id="KW-0521">NADP</keyword>
<comment type="similarity">
    <text evidence="16">Belongs to the MurB family.</text>
</comment>
<keyword evidence="5 16" id="KW-0963">Cytoplasm</keyword>
<dbReference type="InterPro" id="IPR016167">
    <property type="entry name" value="FAD-bd_PCMH_sub1"/>
</dbReference>
<dbReference type="AlphaFoldDB" id="A0A926ELR5"/>
<keyword evidence="7 16" id="KW-0285">Flavoprotein</keyword>
<dbReference type="Pfam" id="PF01565">
    <property type="entry name" value="FAD_binding_4"/>
    <property type="match status" value="1"/>
</dbReference>
<dbReference type="InterPro" id="IPR006094">
    <property type="entry name" value="Oxid_FAD_bind_N"/>
</dbReference>
<evidence type="ECO:0000256" key="7">
    <source>
        <dbReference type="ARBA" id="ARBA00022630"/>
    </source>
</evidence>
<evidence type="ECO:0000256" key="5">
    <source>
        <dbReference type="ARBA" id="ARBA00022490"/>
    </source>
</evidence>
<protein>
    <recommendedName>
        <fullName evidence="16">UDP-N-acetylenolpyruvoylglucosamine reductase</fullName>
        <ecNumber evidence="16">1.3.1.98</ecNumber>
    </recommendedName>
    <alternativeName>
        <fullName evidence="16">UDP-N-acetylmuramate dehydrogenase</fullName>
    </alternativeName>
</protein>
<dbReference type="Gene3D" id="3.90.78.10">
    <property type="entry name" value="UDP-N-acetylenolpyruvoylglucosamine reductase, C-terminal domain"/>
    <property type="match status" value="1"/>
</dbReference>
<dbReference type="GO" id="GO:0051301">
    <property type="term" value="P:cell division"/>
    <property type="evidence" value="ECO:0007669"/>
    <property type="project" value="UniProtKB-KW"/>
</dbReference>
<evidence type="ECO:0000256" key="3">
    <source>
        <dbReference type="ARBA" id="ARBA00004496"/>
    </source>
</evidence>
<sequence length="304" mass="33781">MNRTNIIHLLEKKINREYIIEDEMMNKHTTFKVGGPADLYVIPRSEEELVYAIEVCKSQNVPYYVIGNGSNLLVTDKGFRGVIIEVYRQMSDITVEGNCITAYAGALLSKIANTALEHGLTGLEFAHGIPGTLGGAVTMNAGAYDGEMKQVLESATVIDDKGQVRTLSVEELELEYRKSIISRLGYTVIKATMCLEGSDKEAISAKMKDLMQRRRDKQPLEYPSAGSTFKRPVGHFAGKLIMDAGLRGYQLGGAQVSEKHCGFVINKDHATCQDILDLIHYIQEEVKSKFDVQIEPEVKMIGER</sequence>
<comment type="function">
    <text evidence="2 16">Cell wall formation.</text>
</comment>
<dbReference type="InterPro" id="IPR003170">
    <property type="entry name" value="MurB"/>
</dbReference>
<dbReference type="InterPro" id="IPR036635">
    <property type="entry name" value="MurB_C_sf"/>
</dbReference>
<evidence type="ECO:0000256" key="9">
    <source>
        <dbReference type="ARBA" id="ARBA00022857"/>
    </source>
</evidence>
<evidence type="ECO:0000256" key="12">
    <source>
        <dbReference type="ARBA" id="ARBA00023002"/>
    </source>
</evidence>
<dbReference type="InterPro" id="IPR011601">
    <property type="entry name" value="MurB_C"/>
</dbReference>
<dbReference type="HAMAP" id="MF_00037">
    <property type="entry name" value="MurB"/>
    <property type="match status" value="1"/>
</dbReference>
<reference evidence="18" key="1">
    <citation type="submission" date="2020-08" db="EMBL/GenBank/DDBJ databases">
        <title>Genome public.</title>
        <authorList>
            <person name="Liu C."/>
            <person name="Sun Q."/>
        </authorList>
    </citation>
    <scope>NUCLEOTIDE SEQUENCE</scope>
    <source>
        <strain evidence="18">NSJ-12</strain>
    </source>
</reference>
<comment type="cofactor">
    <cofactor evidence="1 16">
        <name>FAD</name>
        <dbReference type="ChEBI" id="CHEBI:57692"/>
    </cofactor>
</comment>
<dbReference type="SUPFAM" id="SSF56176">
    <property type="entry name" value="FAD-binding/transporter-associated domain-like"/>
    <property type="match status" value="1"/>
</dbReference>
<evidence type="ECO:0000256" key="15">
    <source>
        <dbReference type="ARBA" id="ARBA00048914"/>
    </source>
</evidence>
<dbReference type="EC" id="1.3.1.98" evidence="16"/>
<keyword evidence="6 16" id="KW-0132">Cell division</keyword>
<dbReference type="PANTHER" id="PTHR21071">
    <property type="entry name" value="UDP-N-ACETYLENOLPYRUVOYLGLUCOSAMINE REDUCTASE"/>
    <property type="match status" value="1"/>
</dbReference>
<dbReference type="PANTHER" id="PTHR21071:SF4">
    <property type="entry name" value="UDP-N-ACETYLENOLPYRUVOYLGLUCOSAMINE REDUCTASE"/>
    <property type="match status" value="1"/>
</dbReference>
<keyword evidence="14 16" id="KW-0961">Cell wall biogenesis/degradation</keyword>
<gene>
    <name evidence="16 18" type="primary">murB</name>
    <name evidence="18" type="ORF">H8718_14865</name>
</gene>
<dbReference type="InterPro" id="IPR036318">
    <property type="entry name" value="FAD-bd_PCMH-like_sf"/>
</dbReference>
<feature type="active site" evidence="16">
    <location>
        <position position="297"/>
    </location>
</feature>
<dbReference type="Pfam" id="PF02873">
    <property type="entry name" value="MurB_C"/>
    <property type="match status" value="1"/>
</dbReference>
<comment type="pathway">
    <text evidence="4 16">Cell wall biogenesis; peptidoglycan biosynthesis.</text>
</comment>
<evidence type="ECO:0000256" key="16">
    <source>
        <dbReference type="HAMAP-Rule" id="MF_00037"/>
    </source>
</evidence>